<dbReference type="Pfam" id="PF01381">
    <property type="entry name" value="HTH_3"/>
    <property type="match status" value="1"/>
</dbReference>
<dbReference type="RefSeq" id="WP_329958371.1">
    <property type="nucleotide sequence ID" value="NZ_JAJISD010000007.1"/>
</dbReference>
<dbReference type="Gene3D" id="1.10.260.40">
    <property type="entry name" value="lambda repressor-like DNA-binding domains"/>
    <property type="match status" value="1"/>
</dbReference>
<dbReference type="SUPFAM" id="SSF47413">
    <property type="entry name" value="lambda repressor-like DNA-binding domains"/>
    <property type="match status" value="1"/>
</dbReference>
<dbReference type="Proteomes" id="UP001198862">
    <property type="component" value="Unassembled WGS sequence"/>
</dbReference>
<dbReference type="PROSITE" id="PS50943">
    <property type="entry name" value="HTH_CROC1"/>
    <property type="match status" value="1"/>
</dbReference>
<comment type="caution">
    <text evidence="2">The sequence shown here is derived from an EMBL/GenBank/DDBJ whole genome shotgun (WGS) entry which is preliminary data.</text>
</comment>
<reference evidence="2 3" key="1">
    <citation type="submission" date="2021-11" db="EMBL/GenBank/DDBJ databases">
        <authorList>
            <person name="Lee D.-H."/>
            <person name="Kim S.-B."/>
        </authorList>
    </citation>
    <scope>NUCLEOTIDE SEQUENCE [LARGE SCALE GENOMIC DNA]</scope>
    <source>
        <strain evidence="2 3">KCTC 52223</strain>
    </source>
</reference>
<dbReference type="SMART" id="SM00530">
    <property type="entry name" value="HTH_XRE"/>
    <property type="match status" value="1"/>
</dbReference>
<sequence length="148" mass="16877">MKKGGRPEPGSSETPVVKVGVRDPLDVHVGQQLRRRRLALKIRLKKFSKDAGVSQKQIQRYESGENRTIARRLFDFARLLKVSPEYFFEGYGEPSSKSTYRRASHEEAAFAMGHASRESLALLRAFQKVESQAVRQEVLRMILDLEGM</sequence>
<name>A0ABS8KWW0_9HYPH</name>
<evidence type="ECO:0000313" key="2">
    <source>
        <dbReference type="EMBL" id="MCC8430584.1"/>
    </source>
</evidence>
<feature type="domain" description="HTH cro/C1-type" evidence="1">
    <location>
        <begin position="33"/>
        <end position="87"/>
    </location>
</feature>
<evidence type="ECO:0000259" key="1">
    <source>
        <dbReference type="PROSITE" id="PS50943"/>
    </source>
</evidence>
<organism evidence="2 3">
    <name type="scientific">Reyranella aquatilis</name>
    <dbReference type="NCBI Taxonomy" id="2035356"/>
    <lineage>
        <taxon>Bacteria</taxon>
        <taxon>Pseudomonadati</taxon>
        <taxon>Pseudomonadota</taxon>
        <taxon>Alphaproteobacteria</taxon>
        <taxon>Hyphomicrobiales</taxon>
        <taxon>Reyranellaceae</taxon>
        <taxon>Reyranella</taxon>
    </lineage>
</organism>
<dbReference type="InterPro" id="IPR001387">
    <property type="entry name" value="Cro/C1-type_HTH"/>
</dbReference>
<dbReference type="EMBL" id="JAJISD010000007">
    <property type="protein sequence ID" value="MCC8430584.1"/>
    <property type="molecule type" value="Genomic_DNA"/>
</dbReference>
<keyword evidence="3" id="KW-1185">Reference proteome</keyword>
<accession>A0ABS8KWW0</accession>
<proteinExistence type="predicted"/>
<gene>
    <name evidence="2" type="ORF">LJ725_16550</name>
</gene>
<dbReference type="InterPro" id="IPR010982">
    <property type="entry name" value="Lambda_DNA-bd_dom_sf"/>
</dbReference>
<dbReference type="CDD" id="cd00093">
    <property type="entry name" value="HTH_XRE"/>
    <property type="match status" value="1"/>
</dbReference>
<protein>
    <submittedName>
        <fullName evidence="2">Helix-turn-helix domain-containing protein</fullName>
    </submittedName>
</protein>
<evidence type="ECO:0000313" key="3">
    <source>
        <dbReference type="Proteomes" id="UP001198862"/>
    </source>
</evidence>